<reference evidence="2 3" key="1">
    <citation type="submission" date="2017-12" db="EMBL/GenBank/DDBJ databases">
        <authorList>
            <consortium name="DOE Joint Genome Institute"/>
            <person name="Haridas S."/>
            <person name="Kjaerbolling I."/>
            <person name="Vesth T.C."/>
            <person name="Frisvad J.C."/>
            <person name="Nybo J.L."/>
            <person name="Theobald S."/>
            <person name="Kuo A."/>
            <person name="Bowyer P."/>
            <person name="Matsuda Y."/>
            <person name="Mondo S."/>
            <person name="Lyhne E.K."/>
            <person name="Kogle M.E."/>
            <person name="Clum A."/>
            <person name="Lipzen A."/>
            <person name="Salamov A."/>
            <person name="Ngan C.Y."/>
            <person name="Daum C."/>
            <person name="Chiniquy J."/>
            <person name="Barry K."/>
            <person name="LaButti K."/>
            <person name="Simmons B.A."/>
            <person name="Magnuson J.K."/>
            <person name="Mortensen U.H."/>
            <person name="Larsen T.O."/>
            <person name="Grigoriev I.V."/>
            <person name="Baker S.E."/>
            <person name="Andersen M.R."/>
            <person name="Nordberg H.P."/>
            <person name="Cantor M.N."/>
            <person name="Hua S.X."/>
        </authorList>
    </citation>
    <scope>NUCLEOTIDE SEQUENCE [LARGE SCALE GENOMIC DNA]</scope>
    <source>
        <strain evidence="2 3">CBS 102.13</strain>
    </source>
</reference>
<dbReference type="EMBL" id="KZ559150">
    <property type="protein sequence ID" value="PLB36508.1"/>
    <property type="molecule type" value="Genomic_DNA"/>
</dbReference>
<dbReference type="PANTHER" id="PTHR22604">
    <property type="entry name" value="OXIDOREDUCTASES"/>
    <property type="match status" value="1"/>
</dbReference>
<dbReference type="GeneID" id="36524794"/>
<dbReference type="GO" id="GO:0016491">
    <property type="term" value="F:oxidoreductase activity"/>
    <property type="evidence" value="ECO:0007669"/>
    <property type="project" value="UniProtKB-KW"/>
</dbReference>
<organism evidence="2 3">
    <name type="scientific">Aspergillus candidus</name>
    <dbReference type="NCBI Taxonomy" id="41067"/>
    <lineage>
        <taxon>Eukaryota</taxon>
        <taxon>Fungi</taxon>
        <taxon>Dikarya</taxon>
        <taxon>Ascomycota</taxon>
        <taxon>Pezizomycotina</taxon>
        <taxon>Eurotiomycetes</taxon>
        <taxon>Eurotiomycetidae</taxon>
        <taxon>Eurotiales</taxon>
        <taxon>Aspergillaceae</taxon>
        <taxon>Aspergillus</taxon>
        <taxon>Aspergillus subgen. Circumdati</taxon>
    </lineage>
</organism>
<sequence length="327" mass="36208">MASLGSMVGHIYQAFSPSQLPPKKGDALKFSILGAANIVPMALITPARSHPEVIIQAVSAHDKKKASGVCPFSLSPLSISRLTIQDILNNPSIDCVFLPPPNSLHYEWADRAVRGGKRVLPSTAAGMIFIPLPHRPQPGGARPRLLHDPLLTWWGTSKDDIHFSYPLSGGSIMAMGTSVSAAMCILTRIGEASTTLKDHTQWTPSYVTVTQKEVVVPDTALPASQIKLLKRKLALHGFMHGIFWLRIDIHDEYHIRDHESGKRKAYIFKGAGNEFADLPNELFWMLYCRETQHWISEKDLIAQMKMINMAYEKSALGPRPTSSFHGK</sequence>
<dbReference type="InterPro" id="IPR050984">
    <property type="entry name" value="Gfo/Idh/MocA_domain"/>
</dbReference>
<dbReference type="Gene3D" id="3.40.50.720">
    <property type="entry name" value="NAD(P)-binding Rossmann-like Domain"/>
    <property type="match status" value="1"/>
</dbReference>
<dbReference type="RefSeq" id="XP_024670520.1">
    <property type="nucleotide sequence ID" value="XM_024817634.1"/>
</dbReference>
<name>A0A2I2F7D8_ASPCN</name>
<proteinExistence type="predicted"/>
<dbReference type="STRING" id="41067.A0A2I2F7D8"/>
<keyword evidence="3" id="KW-1185">Reference proteome</keyword>
<evidence type="ECO:0008006" key="4">
    <source>
        <dbReference type="Google" id="ProtNLM"/>
    </source>
</evidence>
<dbReference type="SUPFAM" id="SSF51735">
    <property type="entry name" value="NAD(P)-binding Rossmann-fold domains"/>
    <property type="match status" value="1"/>
</dbReference>
<dbReference type="PANTHER" id="PTHR22604:SF105">
    <property type="entry name" value="TRANS-1,2-DIHYDROBENZENE-1,2-DIOL DEHYDROGENASE"/>
    <property type="match status" value="1"/>
</dbReference>
<dbReference type="OrthoDB" id="6417021at2759"/>
<accession>A0A2I2F7D8</accession>
<dbReference type="AlphaFoldDB" id="A0A2I2F7D8"/>
<dbReference type="InterPro" id="IPR036291">
    <property type="entry name" value="NAD(P)-bd_dom_sf"/>
</dbReference>
<evidence type="ECO:0000313" key="3">
    <source>
        <dbReference type="Proteomes" id="UP000234585"/>
    </source>
</evidence>
<evidence type="ECO:0000256" key="1">
    <source>
        <dbReference type="ARBA" id="ARBA00023002"/>
    </source>
</evidence>
<dbReference type="Proteomes" id="UP000234585">
    <property type="component" value="Unassembled WGS sequence"/>
</dbReference>
<evidence type="ECO:0000313" key="2">
    <source>
        <dbReference type="EMBL" id="PLB36508.1"/>
    </source>
</evidence>
<protein>
    <recommendedName>
        <fullName evidence="4">Gfo/Idh/MocA-like oxidoreductase N-terminal domain-containing protein</fullName>
    </recommendedName>
</protein>
<gene>
    <name evidence="2" type="ORF">BDW47DRAFT_132696</name>
</gene>
<keyword evidence="1" id="KW-0560">Oxidoreductase</keyword>